<feature type="chain" id="PRO_5044004409" evidence="2">
    <location>
        <begin position="21"/>
        <end position="125"/>
    </location>
</feature>
<dbReference type="EMBL" id="JAZIBG010000056">
    <property type="protein sequence ID" value="MEF7617240.1"/>
    <property type="molecule type" value="Genomic_DNA"/>
</dbReference>
<dbReference type="RefSeq" id="WP_332293006.1">
    <property type="nucleotide sequence ID" value="NZ_JAZIBG010000056.1"/>
</dbReference>
<organism evidence="3 4">
    <name type="scientific">Aquincola agrisoli</name>
    <dbReference type="NCBI Taxonomy" id="3119538"/>
    <lineage>
        <taxon>Bacteria</taxon>
        <taxon>Pseudomonadati</taxon>
        <taxon>Pseudomonadota</taxon>
        <taxon>Betaproteobacteria</taxon>
        <taxon>Burkholderiales</taxon>
        <taxon>Sphaerotilaceae</taxon>
        <taxon>Aquincola</taxon>
    </lineage>
</organism>
<proteinExistence type="predicted"/>
<evidence type="ECO:0000313" key="3">
    <source>
        <dbReference type="EMBL" id="MEF7617240.1"/>
    </source>
</evidence>
<evidence type="ECO:0000313" key="4">
    <source>
        <dbReference type="Proteomes" id="UP001336250"/>
    </source>
</evidence>
<dbReference type="AlphaFoldDB" id="A0AAW9QQK8"/>
<keyword evidence="4" id="KW-1185">Reference proteome</keyword>
<feature type="signal peptide" evidence="2">
    <location>
        <begin position="1"/>
        <end position="20"/>
    </location>
</feature>
<sequence>MKRIASLSLLAMAAAGSAVGKLPEPSPEAKAKAAETAARTAWSGKVADYQLCQSMDKVAAAYHAQAKAAGKDVQPVATPACVDPGAFSYTPPEAKPIEAAGAHSPPQTATSPPSTTEPAASAPKR</sequence>
<dbReference type="Proteomes" id="UP001336250">
    <property type="component" value="Unassembled WGS sequence"/>
</dbReference>
<feature type="compositionally biased region" description="Low complexity" evidence="1">
    <location>
        <begin position="104"/>
        <end position="125"/>
    </location>
</feature>
<gene>
    <name evidence="3" type="ORF">V4F39_25235</name>
</gene>
<reference evidence="3 4" key="1">
    <citation type="submission" date="2024-02" db="EMBL/GenBank/DDBJ databases">
        <title>Genome sequence of Aquincola sp. MAHUQ-54.</title>
        <authorList>
            <person name="Huq M.A."/>
        </authorList>
    </citation>
    <scope>NUCLEOTIDE SEQUENCE [LARGE SCALE GENOMIC DNA]</scope>
    <source>
        <strain evidence="3 4">MAHUQ-54</strain>
    </source>
</reference>
<comment type="caution">
    <text evidence="3">The sequence shown here is derived from an EMBL/GenBank/DDBJ whole genome shotgun (WGS) entry which is preliminary data.</text>
</comment>
<keyword evidence="2" id="KW-0732">Signal</keyword>
<name>A0AAW9QQK8_9BURK</name>
<feature type="region of interest" description="Disordered" evidence="1">
    <location>
        <begin position="84"/>
        <end position="125"/>
    </location>
</feature>
<accession>A0AAW9QQK8</accession>
<evidence type="ECO:0000256" key="1">
    <source>
        <dbReference type="SAM" id="MobiDB-lite"/>
    </source>
</evidence>
<evidence type="ECO:0000256" key="2">
    <source>
        <dbReference type="SAM" id="SignalP"/>
    </source>
</evidence>
<protein>
    <submittedName>
        <fullName evidence="3">Uncharacterized protein</fullName>
    </submittedName>
</protein>